<dbReference type="GeneID" id="19322759"/>
<keyword evidence="4" id="KW-1185">Reference proteome</keyword>
<dbReference type="RefSeq" id="XP_007913264.1">
    <property type="nucleotide sequence ID" value="XM_007915073.1"/>
</dbReference>
<reference evidence="4" key="1">
    <citation type="journal article" date="2013" name="Genome Announc.">
        <title>Draft genome sequence of the ascomycete Phaeoacremonium aleophilum strain UCR-PA7, a causal agent of the esca disease complex in grapevines.</title>
        <authorList>
            <person name="Blanco-Ulate B."/>
            <person name="Rolshausen P."/>
            <person name="Cantu D."/>
        </authorList>
    </citation>
    <scope>NUCLEOTIDE SEQUENCE [LARGE SCALE GENOMIC DNA]</scope>
    <source>
        <strain evidence="4">UCR-PA7</strain>
    </source>
</reference>
<dbReference type="AlphaFoldDB" id="R8BRP3"/>
<dbReference type="OrthoDB" id="5308957at2759"/>
<accession>R8BRP3</accession>
<organism evidence="3 4">
    <name type="scientific">Phaeoacremonium minimum (strain UCR-PA7)</name>
    <name type="common">Esca disease fungus</name>
    <name type="synonym">Togninia minima</name>
    <dbReference type="NCBI Taxonomy" id="1286976"/>
    <lineage>
        <taxon>Eukaryota</taxon>
        <taxon>Fungi</taxon>
        <taxon>Dikarya</taxon>
        <taxon>Ascomycota</taxon>
        <taxon>Pezizomycotina</taxon>
        <taxon>Sordariomycetes</taxon>
        <taxon>Sordariomycetidae</taxon>
        <taxon>Togniniales</taxon>
        <taxon>Togniniaceae</taxon>
        <taxon>Phaeoacremonium</taxon>
    </lineage>
</organism>
<gene>
    <name evidence="3" type="ORF">UCRPA7_2503</name>
</gene>
<dbReference type="InterPro" id="IPR025676">
    <property type="entry name" value="Clr5_dom"/>
</dbReference>
<evidence type="ECO:0000259" key="2">
    <source>
        <dbReference type="Pfam" id="PF14420"/>
    </source>
</evidence>
<evidence type="ECO:0000313" key="4">
    <source>
        <dbReference type="Proteomes" id="UP000014074"/>
    </source>
</evidence>
<dbReference type="Proteomes" id="UP000014074">
    <property type="component" value="Unassembled WGS sequence"/>
</dbReference>
<dbReference type="eggNOG" id="ENOG502SJRB">
    <property type="taxonomic scope" value="Eukaryota"/>
</dbReference>
<sequence length="535" mass="62217">MLSAEPKVETMAPLNHRLIGAVHVQAQGHAHALPEDKEETPSTSTPERFEDVTSIATAHQSPPSQEHWEAKKAVIKAMYMDQNMNLNEVVERMRTSHDFRATPRMYKAQFAKWGWSKYNSKRLRRDISSGKSVEKSHGKSCRRVRRRRGALEQALSQVVENSQDNQIVRRPTTTAPPGFVLQMTHESDAARNIEAVLADIRSHVFGFYTRKREWIETPETGLISAYNYGFYESFRVAMDNFLMNEHTNGGEMIRRAFLEVEDAVNADYTTTFYFLFIDLPDLFLDYGRHDILTILLGHISKLASVKLRDKILGHGFTSLHALVRQNPAMLRHYIGTASLLWTDLLQQLRGPQDRSTLLAKRNYLRHSRSIEKSRMEELCQGYYHLLTECQAVYGEKHSASQHLEDIILLIQFNYDMFLDDFEKRNQRLITDICNKYGGQTSASPNWDILDRNIYSNCFERLGAFYTKKNEMQRAIICQRKAHEGWRTRYWHIEVERALAATGRIFECETVRKCRLESQYFRRLPDNATLQLKRPD</sequence>
<dbReference type="HOGENOM" id="CLU_489158_0_0_1"/>
<name>R8BRP3_PHAM7</name>
<feature type="region of interest" description="Disordered" evidence="1">
    <location>
        <begin position="27"/>
        <end position="46"/>
    </location>
</feature>
<dbReference type="PANTHER" id="PTHR38788:SF3">
    <property type="entry name" value="CLR5 DOMAIN-CONTAINING PROTEIN"/>
    <property type="match status" value="1"/>
</dbReference>
<protein>
    <recommendedName>
        <fullName evidence="2">Clr5 domain-containing protein</fullName>
    </recommendedName>
</protein>
<dbReference type="KEGG" id="tmn:UCRPA7_2503"/>
<evidence type="ECO:0000256" key="1">
    <source>
        <dbReference type="SAM" id="MobiDB-lite"/>
    </source>
</evidence>
<proteinExistence type="predicted"/>
<dbReference type="Pfam" id="PF14420">
    <property type="entry name" value="Clr5"/>
    <property type="match status" value="1"/>
</dbReference>
<feature type="domain" description="Clr5" evidence="2">
    <location>
        <begin position="65"/>
        <end position="117"/>
    </location>
</feature>
<dbReference type="PANTHER" id="PTHR38788">
    <property type="entry name" value="CLR5 DOMAIN-CONTAINING PROTEIN"/>
    <property type="match status" value="1"/>
</dbReference>
<evidence type="ECO:0000313" key="3">
    <source>
        <dbReference type="EMBL" id="EOO01994.1"/>
    </source>
</evidence>
<dbReference type="EMBL" id="KB932935">
    <property type="protein sequence ID" value="EOO01994.1"/>
    <property type="molecule type" value="Genomic_DNA"/>
</dbReference>